<gene>
    <name evidence="4 7" type="primary">truA</name>
    <name evidence="7" type="ORF">GCM10011361_02260</name>
</gene>
<organism evidence="7 8">
    <name type="scientific">Muriicola marianensis</name>
    <dbReference type="NCBI Taxonomy" id="1324801"/>
    <lineage>
        <taxon>Bacteria</taxon>
        <taxon>Pseudomonadati</taxon>
        <taxon>Bacteroidota</taxon>
        <taxon>Flavobacteriia</taxon>
        <taxon>Flavobacteriales</taxon>
        <taxon>Flavobacteriaceae</taxon>
        <taxon>Muriicola</taxon>
    </lineage>
</organism>
<keyword evidence="2 4" id="KW-0819">tRNA processing</keyword>
<dbReference type="SUPFAM" id="SSF55120">
    <property type="entry name" value="Pseudouridine synthase"/>
    <property type="match status" value="1"/>
</dbReference>
<dbReference type="Gene3D" id="3.30.70.660">
    <property type="entry name" value="Pseudouridine synthase I, catalytic domain, C-terminal subdomain"/>
    <property type="match status" value="1"/>
</dbReference>
<evidence type="ECO:0000256" key="1">
    <source>
        <dbReference type="ARBA" id="ARBA00009375"/>
    </source>
</evidence>
<keyword evidence="8" id="KW-1185">Reference proteome</keyword>
<dbReference type="PANTHER" id="PTHR11142:SF0">
    <property type="entry name" value="TRNA PSEUDOURIDINE SYNTHASE-LIKE 1"/>
    <property type="match status" value="1"/>
</dbReference>
<comment type="caution">
    <text evidence="7">The sequence shown here is derived from an EMBL/GenBank/DDBJ whole genome shotgun (WGS) entry which is preliminary data.</text>
</comment>
<dbReference type="HAMAP" id="MF_00171">
    <property type="entry name" value="TruA"/>
    <property type="match status" value="1"/>
</dbReference>
<reference evidence="8" key="1">
    <citation type="journal article" date="2019" name="Int. J. Syst. Evol. Microbiol.">
        <title>The Global Catalogue of Microorganisms (GCM) 10K type strain sequencing project: providing services to taxonomists for standard genome sequencing and annotation.</title>
        <authorList>
            <consortium name="The Broad Institute Genomics Platform"/>
            <consortium name="The Broad Institute Genome Sequencing Center for Infectious Disease"/>
            <person name="Wu L."/>
            <person name="Ma J."/>
        </authorList>
    </citation>
    <scope>NUCLEOTIDE SEQUENCE [LARGE SCALE GENOMIC DNA]</scope>
    <source>
        <strain evidence="8">CGMCC 1.12606</strain>
    </source>
</reference>
<dbReference type="EC" id="5.4.99.12" evidence="4"/>
<accession>A0ABQ1QQH9</accession>
<comment type="caution">
    <text evidence="4">Lacks conserved residue(s) required for the propagation of feature annotation.</text>
</comment>
<dbReference type="Proteomes" id="UP000625780">
    <property type="component" value="Unassembled WGS sequence"/>
</dbReference>
<comment type="subunit">
    <text evidence="4">Homodimer.</text>
</comment>
<dbReference type="Gene3D" id="3.30.70.580">
    <property type="entry name" value="Pseudouridine synthase I, catalytic domain, N-terminal subdomain"/>
    <property type="match status" value="1"/>
</dbReference>
<evidence type="ECO:0000256" key="5">
    <source>
        <dbReference type="RuleBase" id="RU003792"/>
    </source>
</evidence>
<dbReference type="EMBL" id="BMFH01000001">
    <property type="protein sequence ID" value="GGD38660.1"/>
    <property type="molecule type" value="Genomic_DNA"/>
</dbReference>
<evidence type="ECO:0000313" key="7">
    <source>
        <dbReference type="EMBL" id="GGD38660.1"/>
    </source>
</evidence>
<evidence type="ECO:0000259" key="6">
    <source>
        <dbReference type="Pfam" id="PF01416"/>
    </source>
</evidence>
<dbReference type="PANTHER" id="PTHR11142">
    <property type="entry name" value="PSEUDOURIDYLATE SYNTHASE"/>
    <property type="match status" value="1"/>
</dbReference>
<evidence type="ECO:0000256" key="3">
    <source>
        <dbReference type="ARBA" id="ARBA00023235"/>
    </source>
</evidence>
<proteinExistence type="inferred from homology"/>
<keyword evidence="3 4" id="KW-0413">Isomerase</keyword>
<name>A0ABQ1QQH9_9FLAO</name>
<comment type="function">
    <text evidence="4">Formation of pseudouridine at positions 38, 39 and 40 in the anticodon stem and loop of transfer RNAs.</text>
</comment>
<dbReference type="RefSeq" id="WP_188368871.1">
    <property type="nucleotide sequence ID" value="NZ_BMFH01000001.1"/>
</dbReference>
<evidence type="ECO:0000313" key="8">
    <source>
        <dbReference type="Proteomes" id="UP000625780"/>
    </source>
</evidence>
<protein>
    <recommendedName>
        <fullName evidence="4">tRNA pseudouridine synthase A</fullName>
        <ecNumber evidence="4">5.4.99.12</ecNumber>
    </recommendedName>
    <alternativeName>
        <fullName evidence="4">tRNA pseudouridine(38-40) synthase</fullName>
    </alternativeName>
    <alternativeName>
        <fullName evidence="4">tRNA pseudouridylate synthase I</fullName>
    </alternativeName>
    <alternativeName>
        <fullName evidence="4">tRNA-uridine isomerase I</fullName>
    </alternativeName>
</protein>
<dbReference type="PIRSF" id="PIRSF001430">
    <property type="entry name" value="tRNA_psdUrid_synth"/>
    <property type="match status" value="1"/>
</dbReference>
<dbReference type="InterPro" id="IPR020103">
    <property type="entry name" value="PsdUridine_synth_cat_dom_sf"/>
</dbReference>
<feature type="domain" description="Pseudouridine synthase I TruA alpha/beta" evidence="6">
    <location>
        <begin position="152"/>
        <end position="256"/>
    </location>
</feature>
<evidence type="ECO:0000256" key="4">
    <source>
        <dbReference type="HAMAP-Rule" id="MF_00171"/>
    </source>
</evidence>
<dbReference type="InterPro" id="IPR020097">
    <property type="entry name" value="PsdUridine_synth_TruA_a/b_dom"/>
</dbReference>
<evidence type="ECO:0000256" key="2">
    <source>
        <dbReference type="ARBA" id="ARBA00022694"/>
    </source>
</evidence>
<dbReference type="InterPro" id="IPR001406">
    <property type="entry name" value="PsdUridine_synth_TruA"/>
</dbReference>
<sequence>MRGKFTYVVWIQYLGFRFSGWQRQPGQKTIEGMIRKTLKFVRPGKSFKILGASRTDAKVSAFRMAFQLISEDDLNDQLPEFIEKMNENLPPDIRLLRMHQAREGLNIIKDARKKEYVYFFSCGAGNHPFSAPFIVNFQGELDIDLMRDTALLFEGDHSFHNFTARLKEGKQVRRNVSHCRITENKELTANFFPDKHYVLRVRGDGFMRYQIRMMMGALVLVGSGKMEPAILQKALQEGEKVSIPYIAPSSGLFLKNMELL</sequence>
<dbReference type="InterPro" id="IPR020095">
    <property type="entry name" value="PsdUridine_synth_TruA_C"/>
</dbReference>
<comment type="similarity">
    <text evidence="1 4 5">Belongs to the tRNA pseudouridine synthase TruA family.</text>
</comment>
<dbReference type="Pfam" id="PF01416">
    <property type="entry name" value="PseudoU_synth_1"/>
    <property type="match status" value="1"/>
</dbReference>
<feature type="active site" description="Nucleophile" evidence="4">
    <location>
        <position position="56"/>
    </location>
</feature>
<comment type="catalytic activity">
    <reaction evidence="4 5">
        <text>uridine(38/39/40) in tRNA = pseudouridine(38/39/40) in tRNA</text>
        <dbReference type="Rhea" id="RHEA:22376"/>
        <dbReference type="Rhea" id="RHEA-COMP:10085"/>
        <dbReference type="Rhea" id="RHEA-COMP:10087"/>
        <dbReference type="ChEBI" id="CHEBI:65314"/>
        <dbReference type="ChEBI" id="CHEBI:65315"/>
        <dbReference type="EC" id="5.4.99.12"/>
    </reaction>
</comment>
<dbReference type="InterPro" id="IPR020094">
    <property type="entry name" value="TruA/RsuA/RluB/E/F_N"/>
</dbReference>
<feature type="binding site" evidence="4">
    <location>
        <position position="116"/>
    </location>
    <ligand>
        <name>substrate</name>
    </ligand>
</feature>